<reference evidence="1" key="1">
    <citation type="journal article" date="2019" name="Sci. Rep.">
        <title>Draft genome of Tanacetum cinerariifolium, the natural source of mosquito coil.</title>
        <authorList>
            <person name="Yamashiro T."/>
            <person name="Shiraishi A."/>
            <person name="Satake H."/>
            <person name="Nakayama K."/>
        </authorList>
    </citation>
    <scope>NUCLEOTIDE SEQUENCE</scope>
</reference>
<proteinExistence type="predicted"/>
<organism evidence="1">
    <name type="scientific">Tanacetum cinerariifolium</name>
    <name type="common">Dalmatian daisy</name>
    <name type="synonym">Chrysanthemum cinerariifolium</name>
    <dbReference type="NCBI Taxonomy" id="118510"/>
    <lineage>
        <taxon>Eukaryota</taxon>
        <taxon>Viridiplantae</taxon>
        <taxon>Streptophyta</taxon>
        <taxon>Embryophyta</taxon>
        <taxon>Tracheophyta</taxon>
        <taxon>Spermatophyta</taxon>
        <taxon>Magnoliopsida</taxon>
        <taxon>eudicotyledons</taxon>
        <taxon>Gunneridae</taxon>
        <taxon>Pentapetalae</taxon>
        <taxon>asterids</taxon>
        <taxon>campanulids</taxon>
        <taxon>Asterales</taxon>
        <taxon>Asteraceae</taxon>
        <taxon>Asteroideae</taxon>
        <taxon>Anthemideae</taxon>
        <taxon>Anthemidinae</taxon>
        <taxon>Tanacetum</taxon>
    </lineage>
</organism>
<evidence type="ECO:0000313" key="1">
    <source>
        <dbReference type="EMBL" id="GEU64183.1"/>
    </source>
</evidence>
<comment type="caution">
    <text evidence="1">The sequence shown here is derived from an EMBL/GenBank/DDBJ whole genome shotgun (WGS) entry which is preliminary data.</text>
</comment>
<gene>
    <name evidence="1" type="ORF">Tci_036161</name>
</gene>
<dbReference type="EMBL" id="BKCJ010004977">
    <property type="protein sequence ID" value="GEU64183.1"/>
    <property type="molecule type" value="Genomic_DNA"/>
</dbReference>
<dbReference type="AlphaFoldDB" id="A0A6L2LQU2"/>
<protein>
    <submittedName>
        <fullName evidence="1">Phospholipase-like protein</fullName>
    </submittedName>
</protein>
<name>A0A6L2LQU2_TANCI</name>
<sequence>MLSKEVLNLVDDFSAWDNFPWGQYIWKSFTIGLSILTPSSDEINKPWWKSSLEYFHNVSNASTSSHAPSKNKSQFKRKVVRTEVSREVHVHIEVSRALHVRTDVHHYVDEGLSVQNLVKKIGVMQREFQSRIIATSNIANDSPIDNVFSDTSDFDHDTLVESDVDNQNVDNHSIDFDHDPKTSFEFDVNIKNVDNHSMDVDHDPKAPEEPIMAGNNLFQEEDQTVLFKEFGCSTREVPNVAVNNLFQEEDQQFSAKKLEAQLEMKERFAVDTLCSLIDLDFPTKLPTEPLMPEATVQGCNNIETAQSIITEYESQDEIHDQLDTLSIKNVDSVQGSNDAKVDVNPTFTVNSLRVPLERDHKVSSVDRGLLGIDKERRGWLSDTHLDLWVLYLWHFRPAKAD</sequence>
<accession>A0A6L2LQU2</accession>